<evidence type="ECO:0000256" key="1">
    <source>
        <dbReference type="ARBA" id="ARBA00005196"/>
    </source>
</evidence>
<comment type="catalytic activity">
    <reaction evidence="7 8">
        <text>(2S,6S)-2,6-diaminopimelate = meso-2,6-diaminopimelate</text>
        <dbReference type="Rhea" id="RHEA:15393"/>
        <dbReference type="ChEBI" id="CHEBI:57609"/>
        <dbReference type="ChEBI" id="CHEBI:57791"/>
        <dbReference type="EC" id="5.1.1.7"/>
    </reaction>
</comment>
<feature type="active site" description="Proton acceptor" evidence="8">
    <location>
        <position position="219"/>
    </location>
</feature>
<dbReference type="Proteomes" id="UP000233597">
    <property type="component" value="Unassembled WGS sequence"/>
</dbReference>
<evidence type="ECO:0000256" key="7">
    <source>
        <dbReference type="ARBA" id="ARBA00051712"/>
    </source>
</evidence>
<dbReference type="InterPro" id="IPR001653">
    <property type="entry name" value="DAP_epimerase_DapF"/>
</dbReference>
<comment type="pathway">
    <text evidence="1 8">Amino-acid biosynthesis; L-lysine biosynthesis via DAP pathway; DL-2,6-diaminopimelate from LL-2,6-diaminopimelate: step 1/1.</text>
</comment>
<dbReference type="EMBL" id="NWTK01000022">
    <property type="protein sequence ID" value="PKR48472.1"/>
    <property type="molecule type" value="Genomic_DNA"/>
</dbReference>
<evidence type="ECO:0000256" key="3">
    <source>
        <dbReference type="ARBA" id="ARBA00013080"/>
    </source>
</evidence>
<dbReference type="PROSITE" id="PS01326">
    <property type="entry name" value="DAP_EPIMERASE"/>
    <property type="match status" value="1"/>
</dbReference>
<feature type="binding site" evidence="8">
    <location>
        <begin position="79"/>
        <end position="80"/>
    </location>
    <ligand>
        <name>substrate</name>
    </ligand>
</feature>
<feature type="binding site" evidence="8">
    <location>
        <position position="159"/>
    </location>
    <ligand>
        <name>substrate</name>
    </ligand>
</feature>
<evidence type="ECO:0000256" key="2">
    <source>
        <dbReference type="ARBA" id="ARBA00010219"/>
    </source>
</evidence>
<comment type="subunit">
    <text evidence="8">Homodimer.</text>
</comment>
<comment type="caution">
    <text evidence="10">The sequence shown here is derived from an EMBL/GenBank/DDBJ whole genome shotgun (WGS) entry which is preliminary data.</text>
</comment>
<dbReference type="AlphaFoldDB" id="A0A2N3KD32"/>
<proteinExistence type="inferred from homology"/>
<feature type="binding site" evidence="8">
    <location>
        <position position="69"/>
    </location>
    <ligand>
        <name>substrate</name>
    </ligand>
</feature>
<evidence type="ECO:0000256" key="5">
    <source>
        <dbReference type="ARBA" id="ARBA00023154"/>
    </source>
</evidence>
<dbReference type="Gene3D" id="3.10.310.10">
    <property type="entry name" value="Diaminopimelate Epimerase, Chain A, domain 1"/>
    <property type="match status" value="2"/>
</dbReference>
<dbReference type="NCBIfam" id="TIGR00652">
    <property type="entry name" value="DapF"/>
    <property type="match status" value="1"/>
</dbReference>
<dbReference type="PANTHER" id="PTHR31689:SF0">
    <property type="entry name" value="DIAMINOPIMELATE EPIMERASE"/>
    <property type="match status" value="1"/>
</dbReference>
<feature type="binding site" evidence="8">
    <location>
        <begin position="220"/>
        <end position="221"/>
    </location>
    <ligand>
        <name>substrate</name>
    </ligand>
</feature>
<evidence type="ECO:0000256" key="8">
    <source>
        <dbReference type="HAMAP-Rule" id="MF_00197"/>
    </source>
</evidence>
<feature type="binding site" evidence="8">
    <location>
        <position position="192"/>
    </location>
    <ligand>
        <name>substrate</name>
    </ligand>
</feature>
<dbReference type="EC" id="5.1.1.7" evidence="3 8"/>
<dbReference type="RefSeq" id="WP_101271175.1">
    <property type="nucleotide sequence ID" value="NZ_NWTK01000022.1"/>
</dbReference>
<protein>
    <recommendedName>
        <fullName evidence="3 8">Diaminopimelate epimerase</fullName>
        <shortName evidence="8">DAP epimerase</shortName>
        <ecNumber evidence="3 8">5.1.1.7</ecNumber>
    </recommendedName>
    <alternativeName>
        <fullName evidence="8">PLP-independent amino acid racemase</fullName>
    </alternativeName>
</protein>
<dbReference type="GO" id="GO:0009089">
    <property type="term" value="P:lysine biosynthetic process via diaminopimelate"/>
    <property type="evidence" value="ECO:0007669"/>
    <property type="project" value="UniProtKB-UniRule"/>
</dbReference>
<reference evidence="10 11" key="1">
    <citation type="submission" date="2017-09" db="EMBL/GenBank/DDBJ databases">
        <title>Biodiversity and function of Thalassospira species in the particle-attached aromatic-hydrocarbon-degrading consortia from the surface seawater of the South China Sea.</title>
        <authorList>
            <person name="Dong C."/>
            <person name="Liu R."/>
            <person name="Shao Z."/>
        </authorList>
    </citation>
    <scope>NUCLEOTIDE SEQUENCE [LARGE SCALE GENOMIC DNA]</scope>
    <source>
        <strain evidence="10 11">CSC1P2</strain>
    </source>
</reference>
<feature type="active site" evidence="9">
    <location>
        <position position="78"/>
    </location>
</feature>
<evidence type="ECO:0000256" key="4">
    <source>
        <dbReference type="ARBA" id="ARBA00022605"/>
    </source>
</evidence>
<accession>A0A2N3KD32</accession>
<comment type="function">
    <text evidence="8">Catalyzes the stereoinversion of LL-2,6-diaminopimelate (L,L-DAP) to meso-diaminopimelate (meso-DAP), a precursor of L-lysine and an essential component of the bacterial peptidoglycan.</text>
</comment>
<dbReference type="GO" id="GO:0008837">
    <property type="term" value="F:diaminopimelate epimerase activity"/>
    <property type="evidence" value="ECO:0007669"/>
    <property type="project" value="UniProtKB-UniRule"/>
</dbReference>
<keyword evidence="4 8" id="KW-0028">Amino-acid biosynthesis</keyword>
<organism evidence="10 11">
    <name type="scientific">Thalassospira marina</name>
    <dbReference type="NCBI Taxonomy" id="2048283"/>
    <lineage>
        <taxon>Bacteria</taxon>
        <taxon>Pseudomonadati</taxon>
        <taxon>Pseudomonadota</taxon>
        <taxon>Alphaproteobacteria</taxon>
        <taxon>Rhodospirillales</taxon>
        <taxon>Thalassospiraceae</taxon>
        <taxon>Thalassospira</taxon>
    </lineage>
</organism>
<feature type="site" description="Could be important to modulate the pK values of the two catalytic cysteine residues" evidence="8">
    <location>
        <position position="161"/>
    </location>
</feature>
<dbReference type="Pfam" id="PF01678">
    <property type="entry name" value="DAP_epimerase"/>
    <property type="match status" value="2"/>
</dbReference>
<dbReference type="InterPro" id="IPR018510">
    <property type="entry name" value="DAP_epimerase_AS"/>
</dbReference>
<dbReference type="HAMAP" id="MF_00197">
    <property type="entry name" value="DAP_epimerase"/>
    <property type="match status" value="1"/>
</dbReference>
<keyword evidence="6 8" id="KW-0413">Isomerase</keyword>
<keyword evidence="5 8" id="KW-0457">Lysine biosynthesis</keyword>
<dbReference type="UniPathway" id="UPA00034">
    <property type="reaction ID" value="UER00025"/>
</dbReference>
<evidence type="ECO:0000313" key="11">
    <source>
        <dbReference type="Proteomes" id="UP000233597"/>
    </source>
</evidence>
<sequence>MNGISFIKMHGLGNDFVVFDGRRDSVVLDMDDATAARIADRKTGVGCDQLIVIEPPRDDDADAFMRIRNNDGSEVGACGNATRCVADVLMGEFKRRDVTIQTVSGLLEARGLDDGTVTVDMGLAWLDWREIPLLKAVDTNHIPLSVGPLADPVGVNMGNPHAVFFVDDAEAIDLEKYGPVLEHHDIFPERANIEVCHLMGDNRIRMRVWERGVGITRACGTGACAVGVAAARRGLTGRNVEVVLDGGVLGIEWLPDEHVLMTGPVATSFSGILHPSLLGIH</sequence>
<dbReference type="PANTHER" id="PTHR31689">
    <property type="entry name" value="DIAMINOPIMELATE EPIMERASE, CHLOROPLASTIC"/>
    <property type="match status" value="1"/>
</dbReference>
<name>A0A2N3KD32_9PROT</name>
<gene>
    <name evidence="8" type="primary">dapF</name>
    <name evidence="10" type="ORF">COO20_23910</name>
</gene>
<feature type="binding site" evidence="8">
    <location>
        <position position="14"/>
    </location>
    <ligand>
        <name>substrate</name>
    </ligand>
</feature>
<feature type="site" description="Could be important to modulate the pK values of the two catalytic cysteine residues" evidence="8">
    <location>
        <position position="210"/>
    </location>
</feature>
<dbReference type="GO" id="GO:0005829">
    <property type="term" value="C:cytosol"/>
    <property type="evidence" value="ECO:0007669"/>
    <property type="project" value="TreeGrafter"/>
</dbReference>
<feature type="binding site" evidence="8">
    <location>
        <position position="49"/>
    </location>
    <ligand>
        <name>substrate</name>
    </ligand>
</feature>
<evidence type="ECO:0000313" key="10">
    <source>
        <dbReference type="EMBL" id="PKR48472.1"/>
    </source>
</evidence>
<comment type="similarity">
    <text evidence="2 8">Belongs to the diaminopimelate epimerase family.</text>
</comment>
<evidence type="ECO:0000256" key="6">
    <source>
        <dbReference type="ARBA" id="ARBA00023235"/>
    </source>
</evidence>
<keyword evidence="8" id="KW-0963">Cytoplasm</keyword>
<feature type="active site" description="Proton donor" evidence="8">
    <location>
        <position position="78"/>
    </location>
</feature>
<comment type="subcellular location">
    <subcellularLocation>
        <location evidence="8">Cytoplasm</location>
    </subcellularLocation>
</comment>
<feature type="binding site" evidence="8">
    <location>
        <begin position="210"/>
        <end position="211"/>
    </location>
    <ligand>
        <name>substrate</name>
    </ligand>
</feature>
<dbReference type="OrthoDB" id="9805408at2"/>
<evidence type="ECO:0000256" key="9">
    <source>
        <dbReference type="PROSITE-ProRule" id="PRU10125"/>
    </source>
</evidence>
<dbReference type="SUPFAM" id="SSF54506">
    <property type="entry name" value="Diaminopimelate epimerase-like"/>
    <property type="match status" value="2"/>
</dbReference>